<comment type="caution">
    <text evidence="1">The sequence shown here is derived from an EMBL/GenBank/DDBJ whole genome shotgun (WGS) entry which is preliminary data.</text>
</comment>
<evidence type="ECO:0000313" key="1">
    <source>
        <dbReference type="EMBL" id="NYT28692.1"/>
    </source>
</evidence>
<dbReference type="Proteomes" id="UP000568751">
    <property type="component" value="Unassembled WGS sequence"/>
</dbReference>
<evidence type="ECO:0000313" key="2">
    <source>
        <dbReference type="Proteomes" id="UP000568751"/>
    </source>
</evidence>
<accession>A0A853F4W4</accession>
<name>A0A853F4W4_9GAMM</name>
<gene>
    <name evidence="1" type="ORF">H0A76_13090</name>
</gene>
<reference evidence="1 2" key="1">
    <citation type="submission" date="2020-05" db="EMBL/GenBank/DDBJ databases">
        <title>Horizontal transmission and recombination maintain forever young bacterial symbiont genomes.</title>
        <authorList>
            <person name="Russell S.L."/>
            <person name="Pepper-Tunick E."/>
            <person name="Svedberg J."/>
            <person name="Byrne A."/>
            <person name="Ruelas Castillo J."/>
            <person name="Vollmers C."/>
            <person name="Beinart R.A."/>
            <person name="Corbett-Detig R."/>
        </authorList>
    </citation>
    <scope>NUCLEOTIDE SEQUENCE [LARGE SCALE GENOMIC DNA]</scope>
    <source>
        <strain evidence="1">455</strain>
    </source>
</reference>
<dbReference type="AlphaFoldDB" id="A0A853F4W4"/>
<dbReference type="EMBL" id="JACCHT010000015">
    <property type="protein sequence ID" value="NYT28692.1"/>
    <property type="molecule type" value="Genomic_DNA"/>
</dbReference>
<sequence length="57" mass="6576">MGDLDRKSSMGVFPINFSVHLAQKAVSGEKKFFRNKSKKQNFPWRPFVNGWDKISST</sequence>
<protein>
    <submittedName>
        <fullName evidence="1">Uncharacterized protein</fullName>
    </submittedName>
</protein>
<proteinExistence type="predicted"/>
<organism evidence="1 2">
    <name type="scientific">Candidatus Thiodubiliella endoseptemdiera</name>
    <dbReference type="NCBI Taxonomy" id="2738886"/>
    <lineage>
        <taxon>Bacteria</taxon>
        <taxon>Pseudomonadati</taxon>
        <taxon>Pseudomonadota</taxon>
        <taxon>Gammaproteobacteria</taxon>
        <taxon>Candidatus Pseudothioglobaceae</taxon>
        <taxon>Candidatus Thiodubiliella</taxon>
    </lineage>
</organism>